<dbReference type="Proteomes" id="UP001310692">
    <property type="component" value="Unassembled WGS sequence"/>
</dbReference>
<dbReference type="Pfam" id="PF13520">
    <property type="entry name" value="AA_permease_2"/>
    <property type="match status" value="1"/>
</dbReference>
<evidence type="ECO:0000256" key="7">
    <source>
        <dbReference type="ARBA" id="ARBA00023136"/>
    </source>
</evidence>
<evidence type="ECO:0000256" key="2">
    <source>
        <dbReference type="ARBA" id="ARBA00008220"/>
    </source>
</evidence>
<evidence type="ECO:0000313" key="10">
    <source>
        <dbReference type="EMBL" id="MEE2565745.1"/>
    </source>
</evidence>
<keyword evidence="7 9" id="KW-0472">Membrane</keyword>
<evidence type="ECO:0000256" key="3">
    <source>
        <dbReference type="ARBA" id="ARBA00021069"/>
    </source>
</evidence>
<dbReference type="Gene3D" id="1.20.1740.10">
    <property type="entry name" value="Amino acid/polyamine transporter I"/>
    <property type="match status" value="1"/>
</dbReference>
<keyword evidence="4" id="KW-1003">Cell membrane</keyword>
<keyword evidence="6 9" id="KW-1133">Transmembrane helix</keyword>
<evidence type="ECO:0000313" key="11">
    <source>
        <dbReference type="Proteomes" id="UP001310692"/>
    </source>
</evidence>
<evidence type="ECO:0000256" key="9">
    <source>
        <dbReference type="SAM" id="Phobius"/>
    </source>
</evidence>
<feature type="transmembrane region" description="Helical" evidence="9">
    <location>
        <begin position="325"/>
        <end position="348"/>
    </location>
</feature>
<feature type="transmembrane region" description="Helical" evidence="9">
    <location>
        <begin position="19"/>
        <end position="40"/>
    </location>
</feature>
<feature type="transmembrane region" description="Helical" evidence="9">
    <location>
        <begin position="52"/>
        <end position="74"/>
    </location>
</feature>
<gene>
    <name evidence="10" type="ORF">V0U35_03555</name>
</gene>
<feature type="transmembrane region" description="Helical" evidence="9">
    <location>
        <begin position="390"/>
        <end position="407"/>
    </location>
</feature>
<feature type="transmembrane region" description="Helical" evidence="9">
    <location>
        <begin position="133"/>
        <end position="154"/>
    </location>
</feature>
<comment type="subcellular location">
    <subcellularLocation>
        <location evidence="1">Cell membrane</location>
        <topology evidence="1">Multi-pass membrane protein</topology>
    </subcellularLocation>
</comment>
<evidence type="ECO:0000256" key="8">
    <source>
        <dbReference type="ARBA" id="ARBA00045636"/>
    </source>
</evidence>
<reference evidence="10 11" key="1">
    <citation type="submission" date="2024-01" db="EMBL/GenBank/DDBJ databases">
        <title>Hyphobacterium bacterium isolated from marine sediment.</title>
        <authorList>
            <person name="Zhao S."/>
        </authorList>
    </citation>
    <scope>NUCLEOTIDE SEQUENCE [LARGE SCALE GENOMIC DNA]</scope>
    <source>
        <strain evidence="10 11">Y60-23</strain>
    </source>
</reference>
<sequence>MAGIDTGTGPVLGPQKRVLGFWTCWSLTVGVMIGSGVFLLPAVLAPYGLMSFAGWMLTGAGSILLALVLGRLASRTRRTGGPYIFAHDAFGDLPGFLVAWGYWASLWIAVPAIAIAFVGYLTVFIPPLANSPMGQAGVALALIWTLTLVNIAGLKEAGLVQIAMTVLKLIPLFVIIGLGTVAGSPDNLPAPNPTGEPFIHVLAATALLTMWAFAGLEAGTLPAGSVKNPEKTIPRAVIIGTITVTLIYLAATAAVMMLVPAEILVESTSPFAEAARGLGSWGPHLIAIGALVSTAGSLNGNVFASGQIPMAVALDRLAPKVLARVTPGGGPYVALIAASTLGSIVLVLNYSRGLVGAFTFLLMMSTLAVLAPLFISVAAEIRHSWKSAKGWAALAALAGLYAAFAIFGSGLEVLAWGLVLVALGVPVFYWGSRSGTPAGA</sequence>
<protein>
    <recommendedName>
        <fullName evidence="3">Arginine/agmatine antiporter</fullName>
    </recommendedName>
</protein>
<feature type="transmembrane region" description="Helical" evidence="9">
    <location>
        <begin position="354"/>
        <end position="378"/>
    </location>
</feature>
<dbReference type="PIRSF" id="PIRSF006060">
    <property type="entry name" value="AA_transporter"/>
    <property type="match status" value="1"/>
</dbReference>
<dbReference type="InterPro" id="IPR002293">
    <property type="entry name" value="AA/rel_permease1"/>
</dbReference>
<accession>A0ABU7LW41</accession>
<proteinExistence type="inferred from homology"/>
<comment type="function">
    <text evidence="8">Major component of the acid-resistance (AR) system allowing enteric pathogens to survive the acidic environment in the stomach. Exchanges extracellular arginine for its intracellular decarboxylation product agmatine (Agm) thereby expelling intracellular protons. Probably undergoes several conformational states in order to translocate the substrate across the membrane; keeps the substrate accessible to only 1 side of the membrane at a time by opening and closing 3 membrane-internal gates.</text>
</comment>
<evidence type="ECO:0000256" key="5">
    <source>
        <dbReference type="ARBA" id="ARBA00022692"/>
    </source>
</evidence>
<evidence type="ECO:0000256" key="4">
    <source>
        <dbReference type="ARBA" id="ARBA00022475"/>
    </source>
</evidence>
<dbReference type="InterPro" id="IPR050367">
    <property type="entry name" value="APC_superfamily"/>
</dbReference>
<comment type="caution">
    <text evidence="10">The sequence shown here is derived from an EMBL/GenBank/DDBJ whole genome shotgun (WGS) entry which is preliminary data.</text>
</comment>
<dbReference type="PANTHER" id="PTHR42770">
    <property type="entry name" value="AMINO ACID TRANSPORTER-RELATED"/>
    <property type="match status" value="1"/>
</dbReference>
<name>A0ABU7LW41_9PROT</name>
<dbReference type="RefSeq" id="WP_330195277.1">
    <property type="nucleotide sequence ID" value="NZ_JAZDRO010000001.1"/>
</dbReference>
<feature type="transmembrane region" description="Helical" evidence="9">
    <location>
        <begin position="413"/>
        <end position="431"/>
    </location>
</feature>
<evidence type="ECO:0000256" key="6">
    <source>
        <dbReference type="ARBA" id="ARBA00022989"/>
    </source>
</evidence>
<dbReference type="EMBL" id="JAZDRO010000001">
    <property type="protein sequence ID" value="MEE2565745.1"/>
    <property type="molecule type" value="Genomic_DNA"/>
</dbReference>
<comment type="similarity">
    <text evidence="2">Belongs to the amino acid-polyamine-organocation (APC) superfamily. Basic amino acid/polyamine antiporter (APA) (TC 2.A.3.2) family.</text>
</comment>
<keyword evidence="11" id="KW-1185">Reference proteome</keyword>
<feature type="transmembrane region" description="Helical" evidence="9">
    <location>
        <begin position="281"/>
        <end position="304"/>
    </location>
</feature>
<feature type="transmembrane region" description="Helical" evidence="9">
    <location>
        <begin position="197"/>
        <end position="216"/>
    </location>
</feature>
<feature type="transmembrane region" description="Helical" evidence="9">
    <location>
        <begin position="95"/>
        <end position="121"/>
    </location>
</feature>
<evidence type="ECO:0000256" key="1">
    <source>
        <dbReference type="ARBA" id="ARBA00004651"/>
    </source>
</evidence>
<feature type="transmembrane region" description="Helical" evidence="9">
    <location>
        <begin position="237"/>
        <end position="261"/>
    </location>
</feature>
<organism evidence="10 11">
    <name type="scientific">Hyphobacterium marinum</name>
    <dbReference type="NCBI Taxonomy" id="3116574"/>
    <lineage>
        <taxon>Bacteria</taxon>
        <taxon>Pseudomonadati</taxon>
        <taxon>Pseudomonadota</taxon>
        <taxon>Alphaproteobacteria</taxon>
        <taxon>Maricaulales</taxon>
        <taxon>Maricaulaceae</taxon>
        <taxon>Hyphobacterium</taxon>
    </lineage>
</organism>
<keyword evidence="5 9" id="KW-0812">Transmembrane</keyword>
<dbReference type="PANTHER" id="PTHR42770:SF18">
    <property type="entry name" value="ARGININE_AGMATINE ANTIPORTER"/>
    <property type="match status" value="1"/>
</dbReference>
<feature type="transmembrane region" description="Helical" evidence="9">
    <location>
        <begin position="166"/>
        <end position="185"/>
    </location>
</feature>